<dbReference type="Proteomes" id="UP000198319">
    <property type="component" value="Unassembled WGS sequence"/>
</dbReference>
<feature type="chain" id="PRO_5010174639" description="Pentapeptide MXKDX repeat protein" evidence="2">
    <location>
        <begin position="20"/>
        <end position="64"/>
    </location>
</feature>
<keyword evidence="2" id="KW-0732">Signal</keyword>
<dbReference type="Proteomes" id="UP000180252">
    <property type="component" value="Unassembled WGS sequence"/>
</dbReference>
<comment type="caution">
    <text evidence="3">The sequence shown here is derived from an EMBL/GenBank/DDBJ whole genome shotgun (WGS) entry which is preliminary data.</text>
</comment>
<feature type="signal peptide" evidence="2">
    <location>
        <begin position="1"/>
        <end position="19"/>
    </location>
</feature>
<dbReference type="EMBL" id="MIKE01000024">
    <property type="protein sequence ID" value="OHT44488.1"/>
    <property type="molecule type" value="Genomic_DNA"/>
</dbReference>
<evidence type="ECO:0008006" key="7">
    <source>
        <dbReference type="Google" id="ProtNLM"/>
    </source>
</evidence>
<sequence length="64" mass="6950">MKNLFAVLAVALFTIGVQAQDTKPAPKKEKAKKESCCKKMDNAKTDTAKTDTAKTDKKSCCAKK</sequence>
<dbReference type="RefSeq" id="WP_070907754.1">
    <property type="nucleotide sequence ID" value="NZ_JASTTY010000011.1"/>
</dbReference>
<evidence type="ECO:0000313" key="5">
    <source>
        <dbReference type="Proteomes" id="UP000180252"/>
    </source>
</evidence>
<evidence type="ECO:0000256" key="1">
    <source>
        <dbReference type="SAM" id="MobiDB-lite"/>
    </source>
</evidence>
<dbReference type="EMBL" id="MUHG01000018">
    <property type="protein sequence ID" value="OXB19375.1"/>
    <property type="molecule type" value="Genomic_DNA"/>
</dbReference>
<evidence type="ECO:0000313" key="3">
    <source>
        <dbReference type="EMBL" id="OHT44488.1"/>
    </source>
</evidence>
<feature type="region of interest" description="Disordered" evidence="1">
    <location>
        <begin position="43"/>
        <end position="64"/>
    </location>
</feature>
<reference evidence="4 6" key="3">
    <citation type="submission" date="2016-11" db="EMBL/GenBank/DDBJ databases">
        <title>Whole genomes of Flavobacteriaceae.</title>
        <authorList>
            <person name="Stine C."/>
            <person name="Li C."/>
            <person name="Tadesse D."/>
        </authorList>
    </citation>
    <scope>NUCLEOTIDE SEQUENCE [LARGE SCALE GENOMIC DNA]</scope>
    <source>
        <strain evidence="4 6">ATCC BAA-2541</strain>
    </source>
</reference>
<evidence type="ECO:0000313" key="6">
    <source>
        <dbReference type="Proteomes" id="UP000198319"/>
    </source>
</evidence>
<dbReference type="AlphaFoldDB" id="A0A1S1J418"/>
<reference evidence="3" key="2">
    <citation type="submission" date="2016-09" db="EMBL/GenBank/DDBJ databases">
        <authorList>
            <person name="Capua I."/>
            <person name="De Benedictis P."/>
            <person name="Joannis T."/>
            <person name="Lombin L.H."/>
            <person name="Cattoli G."/>
        </authorList>
    </citation>
    <scope>NUCLEOTIDE SEQUENCE [LARGE SCALE GENOMIC DNA]</scope>
    <source>
        <strain evidence="3">MSU</strain>
    </source>
</reference>
<reference evidence="5" key="1">
    <citation type="submission" date="2016-09" db="EMBL/GenBank/DDBJ databases">
        <authorList>
            <person name="Chen S."/>
            <person name="Walker E."/>
        </authorList>
    </citation>
    <scope>NUCLEOTIDE SEQUENCE [LARGE SCALE GENOMIC DNA]</scope>
    <source>
        <strain evidence="5">MSU</strain>
    </source>
</reference>
<evidence type="ECO:0000313" key="4">
    <source>
        <dbReference type="EMBL" id="OXB19375.1"/>
    </source>
</evidence>
<evidence type="ECO:0000256" key="2">
    <source>
        <dbReference type="SAM" id="SignalP"/>
    </source>
</evidence>
<gene>
    <name evidence="4" type="ORF">B0A71_12590</name>
    <name evidence="3" type="ORF">BHE19_12280</name>
</gene>
<proteinExistence type="predicted"/>
<name>A0A1S1J418_9FLAO</name>
<keyword evidence="6" id="KW-1185">Reference proteome</keyword>
<accession>A0A1S1J418</accession>
<organism evidence="3 5">
    <name type="scientific">Flavobacterium tructae</name>
    <dbReference type="NCBI Taxonomy" id="1114873"/>
    <lineage>
        <taxon>Bacteria</taxon>
        <taxon>Pseudomonadati</taxon>
        <taxon>Bacteroidota</taxon>
        <taxon>Flavobacteriia</taxon>
        <taxon>Flavobacteriales</taxon>
        <taxon>Flavobacteriaceae</taxon>
        <taxon>Flavobacterium</taxon>
    </lineage>
</organism>
<protein>
    <recommendedName>
        <fullName evidence="7">Pentapeptide MXKDX repeat protein</fullName>
    </recommendedName>
</protein>